<dbReference type="KEGG" id="sbro:GQF42_07195"/>
<gene>
    <name evidence="1" type="ORF">GQF42_07195</name>
</gene>
<dbReference type="Proteomes" id="UP000436138">
    <property type="component" value="Chromosome"/>
</dbReference>
<proteinExistence type="predicted"/>
<dbReference type="Gene3D" id="1.25.10.10">
    <property type="entry name" value="Leucine-rich Repeat Variant"/>
    <property type="match status" value="1"/>
</dbReference>
<evidence type="ECO:0000313" key="2">
    <source>
        <dbReference type="Proteomes" id="UP000436138"/>
    </source>
</evidence>
<dbReference type="AlphaFoldDB" id="A0A6I6MXZ9"/>
<organism evidence="1 2">
    <name type="scientific">Streptomyces broussonetiae</name>
    <dbReference type="NCBI Taxonomy" id="2686304"/>
    <lineage>
        <taxon>Bacteria</taxon>
        <taxon>Bacillati</taxon>
        <taxon>Actinomycetota</taxon>
        <taxon>Actinomycetes</taxon>
        <taxon>Kitasatosporales</taxon>
        <taxon>Streptomycetaceae</taxon>
        <taxon>Streptomyces</taxon>
    </lineage>
</organism>
<reference evidence="1 2" key="1">
    <citation type="submission" date="2019-12" db="EMBL/GenBank/DDBJ databases">
        <title>Streptomyces sp. strain T44 isolated from rhizosphere soil of Broussonetia papyrifera.</title>
        <authorList>
            <person name="Mo P."/>
        </authorList>
    </citation>
    <scope>NUCLEOTIDE SEQUENCE [LARGE SCALE GENOMIC DNA]</scope>
    <source>
        <strain evidence="1 2">T44</strain>
    </source>
</reference>
<protein>
    <submittedName>
        <fullName evidence="1">HEAT repeat domain-containing protein</fullName>
    </submittedName>
</protein>
<keyword evidence="2" id="KW-1185">Reference proteome</keyword>
<dbReference type="InterPro" id="IPR016024">
    <property type="entry name" value="ARM-type_fold"/>
</dbReference>
<sequence length="663" mass="69597">MFTGIDEVDWASLQHAHGSARDMPGWLRALASADTAERTSALDGMYGALRHEGRVYDSTLACVPFLLSLVARTELPDRAGIVELLVAIGMESTNGDTRARDAVSAGAEVFVPLAGDADPAVRGASTGALVHFLAEPGRALGLLRQRLRVERDGPVLFALTEALGLFVRRHPAHADAAVALLAEQSGPPYEAGLRLAALGQLALTAPARLPAGLVPTAVELLRERSAYRARAAEPSGSDTLVGRIRRLRPSDEEGANLLRALHTALDDRVSDRIALLTGQLTSPDPVDRCNAVWMAGALLRGWRGDHTVPVGLLGGQLSVEQDPLRDAAVAVLAELFALAAPAAGDLYALVCARPDLWTHRWERGSPALGGPLRALTRSGDPRALPALAQLLAGPAAPVDLGFELAHLGTAAAPLAPAIRHRLGRIPLASPAAARLAAPLLAAVRAGRDADAVPEVLRLLSGTPDGLGAREEIVDQALDTLETLGASARAVPLLRALLPTRHAATAAGSLWSADGDAGAVLPVLLRELTQGDPARRCLAAGRLGGLGPAARPALPALRRAARAGRIRQRTSAACALWRIDADPEPVLPVFRSAWAEDPHSRGSIARCLTTMGPAAAPLRDLVTSELAAPRRHLHHLTRASSTARRDIPEDEALLSACRELLAEM</sequence>
<dbReference type="RefSeq" id="WP_158918741.1">
    <property type="nucleotide sequence ID" value="NZ_CP047020.1"/>
</dbReference>
<dbReference type="InterPro" id="IPR011989">
    <property type="entry name" value="ARM-like"/>
</dbReference>
<evidence type="ECO:0000313" key="1">
    <source>
        <dbReference type="EMBL" id="QHA03091.1"/>
    </source>
</evidence>
<accession>A0A6I6MXZ9</accession>
<dbReference type="SUPFAM" id="SSF48371">
    <property type="entry name" value="ARM repeat"/>
    <property type="match status" value="1"/>
</dbReference>
<name>A0A6I6MXZ9_9ACTN</name>
<dbReference type="EMBL" id="CP047020">
    <property type="protein sequence ID" value="QHA03091.1"/>
    <property type="molecule type" value="Genomic_DNA"/>
</dbReference>